<gene>
    <name evidence="2" type="ORF">C0W27_15850</name>
</gene>
<evidence type="ECO:0000313" key="2">
    <source>
        <dbReference type="EMBL" id="PSX07041.1"/>
    </source>
</evidence>
<name>A0ABX5H1E7_PHOAN</name>
<keyword evidence="3" id="KW-1185">Reference proteome</keyword>
<feature type="transmembrane region" description="Helical" evidence="1">
    <location>
        <begin position="76"/>
        <end position="95"/>
    </location>
</feature>
<dbReference type="RefSeq" id="WP_107187961.1">
    <property type="nucleotide sequence ID" value="NZ_PYOU01000014.1"/>
</dbReference>
<feature type="transmembrane region" description="Helical" evidence="1">
    <location>
        <begin position="36"/>
        <end position="56"/>
    </location>
</feature>
<dbReference type="Proteomes" id="UP000240989">
    <property type="component" value="Unassembled WGS sequence"/>
</dbReference>
<comment type="caution">
    <text evidence="2">The sequence shown here is derived from an EMBL/GenBank/DDBJ whole genome shotgun (WGS) entry which is preliminary data.</text>
</comment>
<feature type="transmembrane region" description="Helical" evidence="1">
    <location>
        <begin position="146"/>
        <end position="165"/>
    </location>
</feature>
<accession>A0ABX5H1E7</accession>
<evidence type="ECO:0000256" key="1">
    <source>
        <dbReference type="SAM" id="Phobius"/>
    </source>
</evidence>
<protein>
    <submittedName>
        <fullName evidence="2">Uncharacterized protein</fullName>
    </submittedName>
</protein>
<keyword evidence="1" id="KW-0472">Membrane</keyword>
<proteinExistence type="predicted"/>
<sequence>MKNNQVKESNVVYLFNKPDTHLNDDEVTSVCVHKTMFFLIILVSIAALFFFISTAYPQAIKLNQDTLTLFSEANDFILKMLFSFCCGGIGAVARIMISSRKFINKKIIFSISLSSMIFGIILQSDICLSIIYFISGREASFFHGNNIYSISLVLVVGFYLTHISIKRMS</sequence>
<keyword evidence="1" id="KW-1133">Transmembrane helix</keyword>
<feature type="transmembrane region" description="Helical" evidence="1">
    <location>
        <begin position="107"/>
        <end position="134"/>
    </location>
</feature>
<evidence type="ECO:0000313" key="3">
    <source>
        <dbReference type="Proteomes" id="UP000240989"/>
    </source>
</evidence>
<dbReference type="EMBL" id="PYOU01000014">
    <property type="protein sequence ID" value="PSX07041.1"/>
    <property type="molecule type" value="Genomic_DNA"/>
</dbReference>
<keyword evidence="1" id="KW-0812">Transmembrane</keyword>
<reference evidence="2 3" key="1">
    <citation type="submission" date="2018-01" db="EMBL/GenBank/DDBJ databases">
        <title>Whole genome sequencing of Histamine producing bacteria.</title>
        <authorList>
            <person name="Butler K."/>
        </authorList>
    </citation>
    <scope>NUCLEOTIDE SEQUENCE [LARGE SCALE GENOMIC DNA]</scope>
    <source>
        <strain evidence="2 3">A6-1</strain>
    </source>
</reference>
<organism evidence="2 3">
    <name type="scientific">Photobacterium angustum</name>
    <dbReference type="NCBI Taxonomy" id="661"/>
    <lineage>
        <taxon>Bacteria</taxon>
        <taxon>Pseudomonadati</taxon>
        <taxon>Pseudomonadota</taxon>
        <taxon>Gammaproteobacteria</taxon>
        <taxon>Vibrionales</taxon>
        <taxon>Vibrionaceae</taxon>
        <taxon>Photobacterium</taxon>
    </lineage>
</organism>